<reference evidence="6 7" key="1">
    <citation type="submission" date="2020-01" db="EMBL/GenBank/DDBJ databases">
        <title>Complete genome sequence of Chitinophaga sp. H33E-04 isolated from quinoa roots.</title>
        <authorList>
            <person name="Weon H.-Y."/>
            <person name="Lee S.A."/>
        </authorList>
    </citation>
    <scope>NUCLEOTIDE SEQUENCE [LARGE SCALE GENOMIC DNA]</scope>
    <source>
        <strain evidence="6 7">H33E-04</strain>
    </source>
</reference>
<dbReference type="RefSeq" id="WP_162335581.1">
    <property type="nucleotide sequence ID" value="NZ_CP048113.1"/>
</dbReference>
<dbReference type="PANTHER" id="PTHR43594:SF1">
    <property type="entry name" value="QUERCETIN 2,3-DIOXYGENASE PA2418-RELATED"/>
    <property type="match status" value="1"/>
</dbReference>
<evidence type="ECO:0000259" key="5">
    <source>
        <dbReference type="Pfam" id="PF05726"/>
    </source>
</evidence>
<dbReference type="SUPFAM" id="SSF51182">
    <property type="entry name" value="RmlC-like cupins"/>
    <property type="match status" value="1"/>
</dbReference>
<comment type="similarity">
    <text evidence="1 3">Belongs to the pirin family.</text>
</comment>
<protein>
    <submittedName>
        <fullName evidence="6">Pirin family protein</fullName>
    </submittedName>
</protein>
<name>A0A6B9ZQK7_9BACT</name>
<dbReference type="InterPro" id="IPR003829">
    <property type="entry name" value="Pirin_N_dom"/>
</dbReference>
<sequence length="286" mass="31707">MKKNIAHILAGRSKNITPTETVIQPLPHADLRFANPFIVLHHGGPDTVPPGSDDRLPPHPHRGFAPVTFQLQGQAHHKDTEGNDQLINGGDAQWMFAGKAILHSEGPSAQMHTDGGTIEFLQLWVNVPAAHKWDDPRYQFVPKADMPRIFEQDGVNLRLVSGQFEGKTGPVNISFTPVISAVGEIANGKEIEFNVTEDYWTLLYVAHGRVTIDDITPVAEHNLIVFDRKGTHFSVAANEDSQILFLSAEVIDEPVAAKDNFVMNTKEEVDQAMEDYKNGRFGTLDY</sequence>
<evidence type="ECO:0000313" key="7">
    <source>
        <dbReference type="Proteomes" id="UP000476411"/>
    </source>
</evidence>
<comment type="cofactor">
    <cofactor evidence="2">
        <name>Fe cation</name>
        <dbReference type="ChEBI" id="CHEBI:24875"/>
    </cofactor>
    <text evidence="2">Binds 1 Fe cation per subunit.</text>
</comment>
<feature type="domain" description="Pirin N-terminal" evidence="4">
    <location>
        <begin position="28"/>
        <end position="125"/>
    </location>
</feature>
<keyword evidence="2" id="KW-0408">Iron</keyword>
<feature type="binding site" evidence="2">
    <location>
        <position position="59"/>
    </location>
    <ligand>
        <name>Fe cation</name>
        <dbReference type="ChEBI" id="CHEBI:24875"/>
    </ligand>
</feature>
<dbReference type="Gene3D" id="2.60.120.10">
    <property type="entry name" value="Jelly Rolls"/>
    <property type="match status" value="2"/>
</dbReference>
<accession>A0A6B9ZQK7</accession>
<gene>
    <name evidence="6" type="ORF">GWR21_31075</name>
</gene>
<keyword evidence="2" id="KW-0479">Metal-binding</keyword>
<feature type="binding site" evidence="2">
    <location>
        <position position="61"/>
    </location>
    <ligand>
        <name>Fe cation</name>
        <dbReference type="ChEBI" id="CHEBI:24875"/>
    </ligand>
</feature>
<evidence type="ECO:0000256" key="2">
    <source>
        <dbReference type="PIRSR" id="PIRSR006232-1"/>
    </source>
</evidence>
<feature type="domain" description="Pirin C-terminal" evidence="5">
    <location>
        <begin position="184"/>
        <end position="282"/>
    </location>
</feature>
<keyword evidence="7" id="KW-1185">Reference proteome</keyword>
<dbReference type="PANTHER" id="PTHR43594">
    <property type="entry name" value="QUERCETIN 2,3-DIOXYGENASE"/>
    <property type="match status" value="1"/>
</dbReference>
<dbReference type="Pfam" id="PF02678">
    <property type="entry name" value="Pirin"/>
    <property type="match status" value="1"/>
</dbReference>
<dbReference type="InterPro" id="IPR008778">
    <property type="entry name" value="Pirin_C_dom"/>
</dbReference>
<proteinExistence type="inferred from homology"/>
<evidence type="ECO:0000313" key="6">
    <source>
        <dbReference type="EMBL" id="QHS63865.1"/>
    </source>
</evidence>
<evidence type="ECO:0000256" key="1">
    <source>
        <dbReference type="ARBA" id="ARBA00008416"/>
    </source>
</evidence>
<evidence type="ECO:0000256" key="3">
    <source>
        <dbReference type="RuleBase" id="RU003457"/>
    </source>
</evidence>
<dbReference type="EMBL" id="CP048113">
    <property type="protein sequence ID" value="QHS63865.1"/>
    <property type="molecule type" value="Genomic_DNA"/>
</dbReference>
<dbReference type="KEGG" id="chih:GWR21_31075"/>
<organism evidence="6 7">
    <name type="scientific">Chitinophaga agri</name>
    <dbReference type="NCBI Taxonomy" id="2703787"/>
    <lineage>
        <taxon>Bacteria</taxon>
        <taxon>Pseudomonadati</taxon>
        <taxon>Bacteroidota</taxon>
        <taxon>Chitinophagia</taxon>
        <taxon>Chitinophagales</taxon>
        <taxon>Chitinophagaceae</taxon>
        <taxon>Chitinophaga</taxon>
    </lineage>
</organism>
<dbReference type="AlphaFoldDB" id="A0A6B9ZQK7"/>
<feature type="binding site" evidence="2">
    <location>
        <position position="103"/>
    </location>
    <ligand>
        <name>Fe cation</name>
        <dbReference type="ChEBI" id="CHEBI:24875"/>
    </ligand>
</feature>
<dbReference type="GO" id="GO:0046872">
    <property type="term" value="F:metal ion binding"/>
    <property type="evidence" value="ECO:0007669"/>
    <property type="project" value="UniProtKB-KW"/>
</dbReference>
<dbReference type="PIRSF" id="PIRSF006232">
    <property type="entry name" value="Pirin"/>
    <property type="match status" value="1"/>
</dbReference>
<dbReference type="InterPro" id="IPR012093">
    <property type="entry name" value="Pirin"/>
</dbReference>
<dbReference type="Pfam" id="PF05726">
    <property type="entry name" value="Pirin_C"/>
    <property type="match status" value="1"/>
</dbReference>
<dbReference type="InterPro" id="IPR053186">
    <property type="entry name" value="QDO-related"/>
</dbReference>
<dbReference type="InterPro" id="IPR011051">
    <property type="entry name" value="RmlC_Cupin_sf"/>
</dbReference>
<feature type="binding site" evidence="2">
    <location>
        <position position="105"/>
    </location>
    <ligand>
        <name>Fe cation</name>
        <dbReference type="ChEBI" id="CHEBI:24875"/>
    </ligand>
</feature>
<dbReference type="Proteomes" id="UP000476411">
    <property type="component" value="Chromosome"/>
</dbReference>
<evidence type="ECO:0000259" key="4">
    <source>
        <dbReference type="Pfam" id="PF02678"/>
    </source>
</evidence>
<dbReference type="InterPro" id="IPR014710">
    <property type="entry name" value="RmlC-like_jellyroll"/>
</dbReference>